<protein>
    <submittedName>
        <fullName evidence="5">Toprim domain-containing protein</fullName>
    </submittedName>
</protein>
<accession>A0ABR7X7V0</accession>
<keyword evidence="2" id="KW-0863">Zinc-finger</keyword>
<evidence type="ECO:0000313" key="6">
    <source>
        <dbReference type="Proteomes" id="UP000618754"/>
    </source>
</evidence>
<sequence>MGLQIIYLFKQKIMTQLLNAKELKETASIVDLLARLGFEPVKKYGKEHMYRSMLRDGDSTPSFSVDDKLGAWYDHGNGKGGNIIDFGIAFWPTLNFNEVVEKIQRSCNVPTPSPKIQRPRLPVKARNYIIEQLKPIGTHPAITNYLQSRAIFDMAKTKLKEVYYHVKDEKGSIKQFFAAGWQNEAGSWEVRNKYFKGCLGNKAISFIAGDQKRVAVFEGFTNYLSWLKENPDNGNSVIVMNTLSLLNDGINKALQYSHIDLYLDRDNAGFLATKQFIATLPYATDKSILYEKFNDYNDMLVAATKKPGDKGIVKERSR</sequence>
<comment type="caution">
    <text evidence="5">The sequence shown here is derived from an EMBL/GenBank/DDBJ whole genome shotgun (WGS) entry which is preliminary data.</text>
</comment>
<keyword evidence="3" id="KW-0862">Zinc</keyword>
<reference evidence="5 6" key="1">
    <citation type="submission" date="2020-09" db="EMBL/GenBank/DDBJ databases">
        <title>Novel species of Mucilaginibacter isolated from a glacier on the Tibetan Plateau.</title>
        <authorList>
            <person name="Liu Q."/>
            <person name="Xin Y.-H."/>
        </authorList>
    </citation>
    <scope>NUCLEOTIDE SEQUENCE [LARGE SCALE GENOMIC DNA]</scope>
    <source>
        <strain evidence="5 6">CGMCC 1.13878</strain>
    </source>
</reference>
<name>A0ABR7X7V0_9SPHI</name>
<dbReference type="Pfam" id="PF01807">
    <property type="entry name" value="Zn_ribbon_DnaG"/>
    <property type="match status" value="1"/>
</dbReference>
<dbReference type="PANTHER" id="PTHR30313">
    <property type="entry name" value="DNA PRIMASE"/>
    <property type="match status" value="1"/>
</dbReference>
<dbReference type="Gene3D" id="3.90.580.10">
    <property type="entry name" value="Zinc finger, CHC2-type domain"/>
    <property type="match status" value="1"/>
</dbReference>
<feature type="domain" description="Zinc finger CHC2-type" evidence="4">
    <location>
        <begin position="57"/>
        <end position="104"/>
    </location>
</feature>
<evidence type="ECO:0000313" key="5">
    <source>
        <dbReference type="EMBL" id="MBD1385877.1"/>
    </source>
</evidence>
<dbReference type="InterPro" id="IPR002694">
    <property type="entry name" value="Znf_CHC2"/>
</dbReference>
<dbReference type="Gene3D" id="3.40.1360.10">
    <property type="match status" value="1"/>
</dbReference>
<dbReference type="Proteomes" id="UP000618754">
    <property type="component" value="Unassembled WGS sequence"/>
</dbReference>
<dbReference type="PANTHER" id="PTHR30313:SF2">
    <property type="entry name" value="DNA PRIMASE"/>
    <property type="match status" value="1"/>
</dbReference>
<keyword evidence="1" id="KW-0479">Metal-binding</keyword>
<evidence type="ECO:0000256" key="3">
    <source>
        <dbReference type="ARBA" id="ARBA00022833"/>
    </source>
</evidence>
<gene>
    <name evidence="5" type="ORF">IDJ75_11350</name>
</gene>
<evidence type="ECO:0000256" key="2">
    <source>
        <dbReference type="ARBA" id="ARBA00022771"/>
    </source>
</evidence>
<dbReference type="SMART" id="SM00400">
    <property type="entry name" value="ZnF_CHCC"/>
    <property type="match status" value="1"/>
</dbReference>
<evidence type="ECO:0000259" key="4">
    <source>
        <dbReference type="SMART" id="SM00400"/>
    </source>
</evidence>
<evidence type="ECO:0000256" key="1">
    <source>
        <dbReference type="ARBA" id="ARBA00022723"/>
    </source>
</evidence>
<dbReference type="InterPro" id="IPR036977">
    <property type="entry name" value="DNA_primase_Znf_CHC2"/>
</dbReference>
<dbReference type="InterPro" id="IPR050219">
    <property type="entry name" value="DnaG_primase"/>
</dbReference>
<organism evidence="5 6">
    <name type="scientific">Mucilaginibacter rigui</name>
    <dbReference type="NCBI Taxonomy" id="534635"/>
    <lineage>
        <taxon>Bacteria</taxon>
        <taxon>Pseudomonadati</taxon>
        <taxon>Bacteroidota</taxon>
        <taxon>Sphingobacteriia</taxon>
        <taxon>Sphingobacteriales</taxon>
        <taxon>Sphingobacteriaceae</taxon>
        <taxon>Mucilaginibacter</taxon>
    </lineage>
</organism>
<dbReference type="EMBL" id="JACWMW010000002">
    <property type="protein sequence ID" value="MBD1385877.1"/>
    <property type="molecule type" value="Genomic_DNA"/>
</dbReference>
<keyword evidence="6" id="KW-1185">Reference proteome</keyword>
<proteinExistence type="predicted"/>
<dbReference type="SUPFAM" id="SSF57783">
    <property type="entry name" value="Zinc beta-ribbon"/>
    <property type="match status" value="1"/>
</dbReference>
<dbReference type="Pfam" id="PF13155">
    <property type="entry name" value="Toprim_2"/>
    <property type="match status" value="1"/>
</dbReference>